<dbReference type="InterPro" id="IPR000210">
    <property type="entry name" value="BTB/POZ_dom"/>
</dbReference>
<dbReference type="SUPFAM" id="SSF50985">
    <property type="entry name" value="RCC1/BLIP-II"/>
    <property type="match status" value="1"/>
</dbReference>
<dbReference type="SUPFAM" id="SSF54695">
    <property type="entry name" value="POZ domain"/>
    <property type="match status" value="1"/>
</dbReference>
<dbReference type="PROSITE" id="PS50012">
    <property type="entry name" value="RCC1_3"/>
    <property type="match status" value="4"/>
</dbReference>
<feature type="repeat" description="RCC1" evidence="2">
    <location>
        <begin position="212"/>
        <end position="263"/>
    </location>
</feature>
<dbReference type="PROSITE" id="PS00626">
    <property type="entry name" value="RCC1_2"/>
    <property type="match status" value="1"/>
</dbReference>
<dbReference type="PROSITE" id="PS50097">
    <property type="entry name" value="BTB"/>
    <property type="match status" value="1"/>
</dbReference>
<gene>
    <name evidence="4" type="ORF">WN48_02603</name>
</gene>
<dbReference type="PANTHER" id="PTHR22872">
    <property type="entry name" value="BTK-BINDING PROTEIN-RELATED"/>
    <property type="match status" value="1"/>
</dbReference>
<organism evidence="4 5">
    <name type="scientific">Eufriesea mexicana</name>
    <dbReference type="NCBI Taxonomy" id="516756"/>
    <lineage>
        <taxon>Eukaryota</taxon>
        <taxon>Metazoa</taxon>
        <taxon>Ecdysozoa</taxon>
        <taxon>Arthropoda</taxon>
        <taxon>Hexapoda</taxon>
        <taxon>Insecta</taxon>
        <taxon>Pterygota</taxon>
        <taxon>Neoptera</taxon>
        <taxon>Endopterygota</taxon>
        <taxon>Hymenoptera</taxon>
        <taxon>Apocrita</taxon>
        <taxon>Aculeata</taxon>
        <taxon>Apoidea</taxon>
        <taxon>Anthophila</taxon>
        <taxon>Apidae</taxon>
        <taxon>Eufriesea</taxon>
    </lineage>
</organism>
<reference evidence="4 5" key="1">
    <citation type="submission" date="2015-07" db="EMBL/GenBank/DDBJ databases">
        <title>The genome of Eufriesea mexicana.</title>
        <authorList>
            <person name="Pan H."/>
            <person name="Kapheim K."/>
        </authorList>
    </citation>
    <scope>NUCLEOTIDE SEQUENCE [LARGE SCALE GENOMIC DNA]</scope>
    <source>
        <strain evidence="4">0111107269</strain>
        <tissue evidence="4">Whole body</tissue>
    </source>
</reference>
<protein>
    <submittedName>
        <fullName evidence="4">RCC1 and BTB domain-containing protein 1</fullName>
    </submittedName>
</protein>
<feature type="repeat" description="RCC1" evidence="2">
    <location>
        <begin position="96"/>
        <end position="148"/>
    </location>
</feature>
<sequence length="492" mass="54942">MSTSNLKNWPIFSFLDSDFISNIHMVFVYGDLGNEALIVTKDKMVYALGSNTSGCLGIGDTNSTLYPRKVEELCNQNVTMFAHGKGPYVLALTEEGKVYSWGHNAHNQVGNSSAYSCLTPTLVTKNISTECIVDVACGAFHSLALTLRGNSSSVAVTDKGEVYSWGENGVGQLGIGILGSRTVPQKVTQLNFVVISKVVCGYVHMLALSNDGDLFVWGGNSYGQLGLNTNKSVWSPVMLTVPEMGKVLDIASSHYNHVNIAMAKDNRIFIWGHCCGQIVRAPILTVLKCLHDGLAFYAYPRVMHRPLILQDHKETNLTNSLKEAFDNPTTSDLTIQVDGKNIFVHKAILRIRSQYFKMMFQEPWSENSQSVVEHKQFSYKVFKTFLEYLYTNEIDLPLENVLELLELSTVYFENRLKKCCIRIIIKGITVVNVSKWYGISIKYNDKELEEYCFKIMLKSMTAIVQTADFALLDEKTIKTFIIKVAAAGAFKT</sequence>
<proteinExistence type="predicted"/>
<dbReference type="EMBL" id="KQ776210">
    <property type="protein sequence ID" value="OAD52202.1"/>
    <property type="molecule type" value="Genomic_DNA"/>
</dbReference>
<evidence type="ECO:0000313" key="4">
    <source>
        <dbReference type="EMBL" id="OAD52202.1"/>
    </source>
</evidence>
<feature type="repeat" description="RCC1" evidence="2">
    <location>
        <begin position="43"/>
        <end position="94"/>
    </location>
</feature>
<dbReference type="InterPro" id="IPR011333">
    <property type="entry name" value="SKP1/BTB/POZ_sf"/>
</dbReference>
<dbReference type="OrthoDB" id="5981550at2759"/>
<accession>A0A310S4M0</accession>
<dbReference type="Pfam" id="PF00651">
    <property type="entry name" value="BTB"/>
    <property type="match status" value="1"/>
</dbReference>
<dbReference type="InterPro" id="IPR009091">
    <property type="entry name" value="RCC1/BLIP-II"/>
</dbReference>
<name>A0A310S4M0_9HYME</name>
<evidence type="ECO:0000313" key="5">
    <source>
        <dbReference type="Proteomes" id="UP000250275"/>
    </source>
</evidence>
<feature type="domain" description="BTB" evidence="3">
    <location>
        <begin position="331"/>
        <end position="398"/>
    </location>
</feature>
<dbReference type="CDD" id="cd18298">
    <property type="entry name" value="BTB_POZ_RCBTB1_2"/>
    <property type="match status" value="1"/>
</dbReference>
<evidence type="ECO:0000256" key="2">
    <source>
        <dbReference type="PROSITE-ProRule" id="PRU00235"/>
    </source>
</evidence>
<dbReference type="PANTHER" id="PTHR22872:SF10">
    <property type="entry name" value="ULTRAVIOLET-B RECEPTOR UVR8"/>
    <property type="match status" value="1"/>
</dbReference>
<dbReference type="Pfam" id="PF00415">
    <property type="entry name" value="RCC1"/>
    <property type="match status" value="4"/>
</dbReference>
<evidence type="ECO:0000256" key="1">
    <source>
        <dbReference type="ARBA" id="ARBA00022737"/>
    </source>
</evidence>
<feature type="repeat" description="RCC1" evidence="2">
    <location>
        <begin position="160"/>
        <end position="211"/>
    </location>
</feature>
<dbReference type="InterPro" id="IPR000408">
    <property type="entry name" value="Reg_chr_condens"/>
</dbReference>
<dbReference type="AlphaFoldDB" id="A0A310S4M0"/>
<evidence type="ECO:0000259" key="3">
    <source>
        <dbReference type="PROSITE" id="PS50097"/>
    </source>
</evidence>
<dbReference type="Gene3D" id="2.130.10.30">
    <property type="entry name" value="Regulator of chromosome condensation 1/beta-lactamase-inhibitor protein II"/>
    <property type="match status" value="2"/>
</dbReference>
<dbReference type="InterPro" id="IPR051625">
    <property type="entry name" value="Signaling_Regulatory_Domain"/>
</dbReference>
<dbReference type="PRINTS" id="PR00633">
    <property type="entry name" value="RCCNDNSATION"/>
</dbReference>
<keyword evidence="5" id="KW-1185">Reference proteome</keyword>
<dbReference type="Proteomes" id="UP000250275">
    <property type="component" value="Unassembled WGS sequence"/>
</dbReference>
<dbReference type="Gene3D" id="3.30.710.10">
    <property type="entry name" value="Potassium Channel Kv1.1, Chain A"/>
    <property type="match status" value="1"/>
</dbReference>
<keyword evidence="1" id="KW-0677">Repeat</keyword>
<dbReference type="SMART" id="SM00225">
    <property type="entry name" value="BTB"/>
    <property type="match status" value="1"/>
</dbReference>